<keyword evidence="4 12" id="KW-0812">Transmembrane</keyword>
<name>A0A7R9KCI0_9ACAR</name>
<keyword evidence="5" id="KW-0276">Fatty acid metabolism</keyword>
<dbReference type="GO" id="GO:0004768">
    <property type="term" value="F:stearoyl-CoA 9-desaturase activity"/>
    <property type="evidence" value="ECO:0007669"/>
    <property type="project" value="TreeGrafter"/>
</dbReference>
<evidence type="ECO:0000256" key="7">
    <source>
        <dbReference type="ARBA" id="ARBA00023002"/>
    </source>
</evidence>
<evidence type="ECO:0000256" key="4">
    <source>
        <dbReference type="ARBA" id="ARBA00022692"/>
    </source>
</evidence>
<evidence type="ECO:0000256" key="8">
    <source>
        <dbReference type="ARBA" id="ARBA00023004"/>
    </source>
</evidence>
<reference evidence="15" key="1">
    <citation type="submission" date="2020-11" db="EMBL/GenBank/DDBJ databases">
        <authorList>
            <person name="Tran Van P."/>
        </authorList>
    </citation>
    <scope>NUCLEOTIDE SEQUENCE</scope>
</reference>
<comment type="similarity">
    <text evidence="2 12">Belongs to the fatty acid desaturase type 1 family.</text>
</comment>
<dbReference type="OrthoDB" id="10260134at2759"/>
<evidence type="ECO:0000313" key="16">
    <source>
        <dbReference type="Proteomes" id="UP000759131"/>
    </source>
</evidence>
<dbReference type="EMBL" id="OC854720">
    <property type="protein sequence ID" value="CAD7620150.1"/>
    <property type="molecule type" value="Genomic_DNA"/>
</dbReference>
<feature type="domain" description="Fatty acid desaturase" evidence="14">
    <location>
        <begin position="20"/>
        <end position="216"/>
    </location>
</feature>
<keyword evidence="16" id="KW-1185">Reference proteome</keyword>
<evidence type="ECO:0000256" key="9">
    <source>
        <dbReference type="ARBA" id="ARBA00023098"/>
    </source>
</evidence>
<evidence type="ECO:0000256" key="10">
    <source>
        <dbReference type="ARBA" id="ARBA00023136"/>
    </source>
</evidence>
<organism evidence="15">
    <name type="scientific">Medioppia subpectinata</name>
    <dbReference type="NCBI Taxonomy" id="1979941"/>
    <lineage>
        <taxon>Eukaryota</taxon>
        <taxon>Metazoa</taxon>
        <taxon>Ecdysozoa</taxon>
        <taxon>Arthropoda</taxon>
        <taxon>Chelicerata</taxon>
        <taxon>Arachnida</taxon>
        <taxon>Acari</taxon>
        <taxon>Acariformes</taxon>
        <taxon>Sarcoptiformes</taxon>
        <taxon>Oribatida</taxon>
        <taxon>Brachypylina</taxon>
        <taxon>Oppioidea</taxon>
        <taxon>Oppiidae</taxon>
        <taxon>Medioppia</taxon>
    </lineage>
</organism>
<feature type="transmembrane region" description="Helical" evidence="13">
    <location>
        <begin position="128"/>
        <end position="150"/>
    </location>
</feature>
<dbReference type="Proteomes" id="UP000759131">
    <property type="component" value="Unassembled WGS sequence"/>
</dbReference>
<protein>
    <recommendedName>
        <fullName evidence="14">Fatty acid desaturase domain-containing protein</fullName>
    </recommendedName>
</protein>
<evidence type="ECO:0000256" key="1">
    <source>
        <dbReference type="ARBA" id="ARBA00004141"/>
    </source>
</evidence>
<evidence type="ECO:0000256" key="5">
    <source>
        <dbReference type="ARBA" id="ARBA00022832"/>
    </source>
</evidence>
<proteinExistence type="inferred from homology"/>
<gene>
    <name evidence="15" type="ORF">OSB1V03_LOCUS645</name>
</gene>
<sequence length="302" mass="35643">MSLLHVLGFYGWYLGIKYSNWQSFLWAYFVGFFAGFGVLCGAHRLWTHRSYQAHWSLRVLLMILQTLSLQNDIYEWCRDHRVHHKWSETDADPHNSRRGFFFAHMGWLLCRKHPEVIAKGQTIDMSDVWADPIVILIWGVIPITVPMYFWNEPFLRAFFGNMFRYIMSLHQAWLVNSAAHIYGNRPYDKRIEPRENIMVQYLSGGEGYHNYHHTYPWDYSASEYGWKDNFNIATAFIDLFAVLGLAYDRKSVPKPVIKRRITGTGDGSEYRSIQSKTLDRMIAIVVMTWPLWLSYTVSTFIR</sequence>
<comment type="subcellular location">
    <subcellularLocation>
        <location evidence="1">Membrane</location>
        <topology evidence="1">Multi-pass membrane protein</topology>
    </subcellularLocation>
</comment>
<dbReference type="PANTHER" id="PTHR11351:SF31">
    <property type="entry name" value="DESATURASE 1, ISOFORM A-RELATED"/>
    <property type="match status" value="1"/>
</dbReference>
<dbReference type="CDD" id="cd03505">
    <property type="entry name" value="Delta9-FADS-like"/>
    <property type="match status" value="1"/>
</dbReference>
<keyword evidence="11 12" id="KW-0275">Fatty acid biosynthesis</keyword>
<dbReference type="PANTHER" id="PTHR11351">
    <property type="entry name" value="ACYL-COA DESATURASE"/>
    <property type="match status" value="1"/>
</dbReference>
<dbReference type="PRINTS" id="PR00075">
    <property type="entry name" value="FACDDSATRASE"/>
</dbReference>
<evidence type="ECO:0000313" key="15">
    <source>
        <dbReference type="EMBL" id="CAD7620150.1"/>
    </source>
</evidence>
<keyword evidence="3 12" id="KW-0444">Lipid biosynthesis</keyword>
<evidence type="ECO:0000256" key="3">
    <source>
        <dbReference type="ARBA" id="ARBA00022516"/>
    </source>
</evidence>
<evidence type="ECO:0000256" key="12">
    <source>
        <dbReference type="RuleBase" id="RU000581"/>
    </source>
</evidence>
<comment type="cofactor">
    <cofactor evidence="12">
        <name>Fe(2+)</name>
        <dbReference type="ChEBI" id="CHEBI:29033"/>
    </cofactor>
</comment>
<evidence type="ECO:0000259" key="14">
    <source>
        <dbReference type="Pfam" id="PF00487"/>
    </source>
</evidence>
<evidence type="ECO:0000256" key="2">
    <source>
        <dbReference type="ARBA" id="ARBA00009295"/>
    </source>
</evidence>
<dbReference type="GO" id="GO:0006636">
    <property type="term" value="P:unsaturated fatty acid biosynthetic process"/>
    <property type="evidence" value="ECO:0007669"/>
    <property type="project" value="TreeGrafter"/>
</dbReference>
<dbReference type="GO" id="GO:0005789">
    <property type="term" value="C:endoplasmic reticulum membrane"/>
    <property type="evidence" value="ECO:0007669"/>
    <property type="project" value="TreeGrafter"/>
</dbReference>
<keyword evidence="6 13" id="KW-1133">Transmembrane helix</keyword>
<evidence type="ECO:0000256" key="11">
    <source>
        <dbReference type="ARBA" id="ARBA00023160"/>
    </source>
</evidence>
<dbReference type="EMBL" id="CAJPIZ010000145">
    <property type="protein sequence ID" value="CAG2100580.1"/>
    <property type="molecule type" value="Genomic_DNA"/>
</dbReference>
<comment type="domain">
    <text evidence="12">The histidine box domains are involved in binding the catalytic metal ions.</text>
</comment>
<evidence type="ECO:0000256" key="6">
    <source>
        <dbReference type="ARBA" id="ARBA00022989"/>
    </source>
</evidence>
<dbReference type="InterPro" id="IPR005804">
    <property type="entry name" value="FA_desaturase_dom"/>
</dbReference>
<dbReference type="AlphaFoldDB" id="A0A7R9KCI0"/>
<keyword evidence="9" id="KW-0443">Lipid metabolism</keyword>
<dbReference type="GO" id="GO:0005506">
    <property type="term" value="F:iron ion binding"/>
    <property type="evidence" value="ECO:0007669"/>
    <property type="project" value="TreeGrafter"/>
</dbReference>
<keyword evidence="10 13" id="KW-0472">Membrane</keyword>
<keyword evidence="7 12" id="KW-0560">Oxidoreductase</keyword>
<dbReference type="InterPro" id="IPR015876">
    <property type="entry name" value="Acyl-CoA_DS"/>
</dbReference>
<dbReference type="Pfam" id="PF00487">
    <property type="entry name" value="FA_desaturase"/>
    <property type="match status" value="1"/>
</dbReference>
<keyword evidence="8" id="KW-0408">Iron</keyword>
<accession>A0A7R9KCI0</accession>
<feature type="transmembrane region" description="Helical" evidence="13">
    <location>
        <begin position="25"/>
        <end position="46"/>
    </location>
</feature>
<evidence type="ECO:0000256" key="13">
    <source>
        <dbReference type="SAM" id="Phobius"/>
    </source>
</evidence>